<protein>
    <recommendedName>
        <fullName evidence="10">DNA 5'-3' helicase</fullName>
        <ecNumber evidence="10">5.6.2.3</ecNumber>
    </recommendedName>
</protein>
<dbReference type="Pfam" id="PF00772">
    <property type="entry name" value="DnaB"/>
    <property type="match status" value="1"/>
</dbReference>
<dbReference type="SUPFAM" id="SSF48024">
    <property type="entry name" value="N-terminal domain of DnaB helicase"/>
    <property type="match status" value="1"/>
</dbReference>
<dbReference type="GO" id="GO:0005829">
    <property type="term" value="C:cytosol"/>
    <property type="evidence" value="ECO:0007669"/>
    <property type="project" value="TreeGrafter"/>
</dbReference>
<dbReference type="EMBL" id="NFFZ01000025">
    <property type="protein sequence ID" value="OTI55840.1"/>
    <property type="molecule type" value="Genomic_DNA"/>
</dbReference>
<reference evidence="14 16" key="3">
    <citation type="submission" date="2017-05" db="EMBL/GenBank/DDBJ databases">
        <authorList>
            <person name="Song R."/>
            <person name="Chenine A.L."/>
            <person name="Ruprecht R.M."/>
        </authorList>
    </citation>
    <scope>NUCLEOTIDE SEQUENCE [LARGE SCALE GENOMIC DNA]</scope>
    <source>
        <strain evidence="14 16">S567_C10_BS</strain>
    </source>
</reference>
<dbReference type="Gene3D" id="3.40.50.300">
    <property type="entry name" value="P-loop containing nucleotide triphosphate hydrolases"/>
    <property type="match status" value="1"/>
</dbReference>
<dbReference type="GO" id="GO:0006269">
    <property type="term" value="P:DNA replication, synthesis of primer"/>
    <property type="evidence" value="ECO:0007669"/>
    <property type="project" value="UniProtKB-KW"/>
</dbReference>
<organism evidence="14 16">
    <name type="scientific">Pseudomonas aeruginosa</name>
    <dbReference type="NCBI Taxonomy" id="287"/>
    <lineage>
        <taxon>Bacteria</taxon>
        <taxon>Pseudomonadati</taxon>
        <taxon>Pseudomonadota</taxon>
        <taxon>Gammaproteobacteria</taxon>
        <taxon>Pseudomonadales</taxon>
        <taxon>Pseudomonadaceae</taxon>
        <taxon>Pseudomonas</taxon>
    </lineage>
</organism>
<dbReference type="EC" id="5.6.2.3" evidence="10"/>
<keyword evidence="4" id="KW-0547">Nucleotide-binding</keyword>
<keyword evidence="7" id="KW-0067">ATP-binding</keyword>
<evidence type="ECO:0000256" key="9">
    <source>
        <dbReference type="ARBA" id="ARBA00023235"/>
    </source>
</evidence>
<comment type="catalytic activity">
    <reaction evidence="11">
        <text>ATP + H2O = ADP + phosphate + H(+)</text>
        <dbReference type="Rhea" id="RHEA:13065"/>
        <dbReference type="ChEBI" id="CHEBI:15377"/>
        <dbReference type="ChEBI" id="CHEBI:15378"/>
        <dbReference type="ChEBI" id="CHEBI:30616"/>
        <dbReference type="ChEBI" id="CHEBI:43474"/>
        <dbReference type="ChEBI" id="CHEBI:456216"/>
        <dbReference type="EC" id="5.6.2.3"/>
    </reaction>
</comment>
<evidence type="ECO:0000313" key="16">
    <source>
        <dbReference type="Proteomes" id="UP000194857"/>
    </source>
</evidence>
<dbReference type="AlphaFoldDB" id="A0A241XHT7"/>
<evidence type="ECO:0000313" key="14">
    <source>
        <dbReference type="EMBL" id="OTI55840.1"/>
    </source>
</evidence>
<dbReference type="SMART" id="SM00382">
    <property type="entry name" value="AAA"/>
    <property type="match status" value="1"/>
</dbReference>
<dbReference type="RefSeq" id="WP_023086961.1">
    <property type="nucleotide sequence ID" value="NZ_CP022001.1"/>
</dbReference>
<keyword evidence="8" id="KW-0238">DNA-binding</keyword>
<evidence type="ECO:0000313" key="15">
    <source>
        <dbReference type="Proteomes" id="UP000045039"/>
    </source>
</evidence>
<dbReference type="Pfam" id="PF03796">
    <property type="entry name" value="DnaB_C"/>
    <property type="match status" value="1"/>
</dbReference>
<evidence type="ECO:0000256" key="6">
    <source>
        <dbReference type="ARBA" id="ARBA00022806"/>
    </source>
</evidence>
<dbReference type="GO" id="GO:0005524">
    <property type="term" value="F:ATP binding"/>
    <property type="evidence" value="ECO:0007669"/>
    <property type="project" value="UniProtKB-KW"/>
</dbReference>
<evidence type="ECO:0000256" key="11">
    <source>
        <dbReference type="ARBA" id="ARBA00048954"/>
    </source>
</evidence>
<dbReference type="Gene3D" id="1.10.860.10">
    <property type="entry name" value="DNAb Helicase, Chain A"/>
    <property type="match status" value="1"/>
</dbReference>
<dbReference type="PANTHER" id="PTHR30153">
    <property type="entry name" value="REPLICATIVE DNA HELICASE DNAB"/>
    <property type="match status" value="1"/>
</dbReference>
<dbReference type="InterPro" id="IPR016136">
    <property type="entry name" value="DNA_helicase_N/primase_C"/>
</dbReference>
<dbReference type="SUPFAM" id="SSF52540">
    <property type="entry name" value="P-loop containing nucleoside triphosphate hydrolases"/>
    <property type="match status" value="1"/>
</dbReference>
<sequence length="465" mass="51007">MSRELYSEEAEFGVLGAILQSALQQNQALVDEALSSVTAADFYFEDNAALFQAIKDCYEEGIPVDPVTVGVVRDVLPSGAKLIPYAGNIARNVPSVANWRTYVRHVRERSILRCLIDTAESVKASATDDRPLPEIIARAQQAMADLRDLDDEAPKYKRLDEVMLKAVDVIDDKFNGRAPQWPGTGLADLDKLVRGIRPRKLTVIAGLPGSGKTTLALQIAQYNACEAGEPWLVFSLEMPEEELGVRSIASLGGVDLKRLDDPQQLGDDDWPRITSAVAKAKGAPLFICDDPNVTASQIRSTARRVKREHGLAGIVVDYLGLIPPEAKGRTRSEEVGKTNKALLRLAKELCVPVIELAQLNRDSTKRPGKRPQSSDLRDSGEIEADASCILMVHRDMDSEAGQNGITEILMTKCRHAPPGMCLLQQQGMYGRFVNFAGLREMSQEEVEMGRTYFANKHGKKKGKAA</sequence>
<evidence type="ECO:0000256" key="2">
    <source>
        <dbReference type="ARBA" id="ARBA00022515"/>
    </source>
</evidence>
<proteinExistence type="inferred from homology"/>
<evidence type="ECO:0000259" key="12">
    <source>
        <dbReference type="PROSITE" id="PS51199"/>
    </source>
</evidence>
<keyword evidence="6 14" id="KW-0347">Helicase</keyword>
<dbReference type="CDD" id="cd00984">
    <property type="entry name" value="DnaB_C"/>
    <property type="match status" value="1"/>
</dbReference>
<dbReference type="GO" id="GO:0016787">
    <property type="term" value="F:hydrolase activity"/>
    <property type="evidence" value="ECO:0007669"/>
    <property type="project" value="UniProtKB-KW"/>
</dbReference>
<dbReference type="GO" id="GO:0043139">
    <property type="term" value="F:5'-3' DNA helicase activity"/>
    <property type="evidence" value="ECO:0007669"/>
    <property type="project" value="UniProtKB-EC"/>
</dbReference>
<dbReference type="PROSITE" id="PS51199">
    <property type="entry name" value="SF4_HELICASE"/>
    <property type="match status" value="1"/>
</dbReference>
<comment type="similarity">
    <text evidence="1">Belongs to the helicase family. DnaB subfamily.</text>
</comment>
<evidence type="ECO:0000313" key="13">
    <source>
        <dbReference type="EMBL" id="CRP38668.1"/>
    </source>
</evidence>
<feature type="domain" description="SF4 helicase" evidence="12">
    <location>
        <begin position="175"/>
        <end position="439"/>
    </location>
</feature>
<evidence type="ECO:0000256" key="1">
    <source>
        <dbReference type="ARBA" id="ARBA00008428"/>
    </source>
</evidence>
<dbReference type="InterPro" id="IPR007693">
    <property type="entry name" value="DNA_helicase_DnaB-like_N"/>
</dbReference>
<name>A0A241XHT7_PSEAI</name>
<dbReference type="EMBL" id="CVVU01000219">
    <property type="protein sequence ID" value="CRP38668.1"/>
    <property type="molecule type" value="Genomic_DNA"/>
</dbReference>
<dbReference type="InterPro" id="IPR027417">
    <property type="entry name" value="P-loop_NTPase"/>
</dbReference>
<dbReference type="InterPro" id="IPR036185">
    <property type="entry name" value="DNA_heli_DnaB-like_N_sf"/>
</dbReference>
<keyword evidence="3" id="KW-0235">DNA replication</keyword>
<comment type="caution">
    <text evidence="14">The sequence shown here is derived from an EMBL/GenBank/DDBJ whole genome shotgun (WGS) entry which is preliminary data.</text>
</comment>
<dbReference type="Proteomes" id="UP000045039">
    <property type="component" value="Unassembled WGS sequence"/>
</dbReference>
<dbReference type="InterPro" id="IPR007694">
    <property type="entry name" value="DNA_helicase_DnaB-like_C"/>
</dbReference>
<dbReference type="InterPro" id="IPR003593">
    <property type="entry name" value="AAA+_ATPase"/>
</dbReference>
<reference evidence="13" key="1">
    <citation type="submission" date="2015-06" db="EMBL/GenBank/DDBJ databases">
        <authorList>
            <person name="Radhakrishnan R."/>
            <person name="Underwood A."/>
            <person name="Al-Shahib A."/>
        </authorList>
    </citation>
    <scope>NUCLEOTIDE SEQUENCE</scope>
    <source>
        <strain evidence="13">P19_London_7_VIM_2_05_10</strain>
    </source>
</reference>
<evidence type="ECO:0000256" key="10">
    <source>
        <dbReference type="ARBA" id="ARBA00044969"/>
    </source>
</evidence>
<dbReference type="GO" id="GO:1990077">
    <property type="term" value="C:primosome complex"/>
    <property type="evidence" value="ECO:0007669"/>
    <property type="project" value="UniProtKB-KW"/>
</dbReference>
<keyword evidence="2" id="KW-0639">Primosome</keyword>
<dbReference type="Proteomes" id="UP000194857">
    <property type="component" value="Unassembled WGS sequence"/>
</dbReference>
<gene>
    <name evidence="13" type="primary">dnaB_2</name>
    <name evidence="14" type="ORF">CAZ10_31575</name>
    <name evidence="13" type="ORF">PAERUG_P19_London_7_VIM_2_05_10_04296</name>
</gene>
<evidence type="ECO:0000256" key="8">
    <source>
        <dbReference type="ARBA" id="ARBA00023125"/>
    </source>
</evidence>
<dbReference type="PANTHER" id="PTHR30153:SF2">
    <property type="entry name" value="REPLICATIVE DNA HELICASE"/>
    <property type="match status" value="1"/>
</dbReference>
<evidence type="ECO:0000256" key="7">
    <source>
        <dbReference type="ARBA" id="ARBA00022840"/>
    </source>
</evidence>
<evidence type="ECO:0000256" key="3">
    <source>
        <dbReference type="ARBA" id="ARBA00022705"/>
    </source>
</evidence>
<dbReference type="GO" id="GO:0003677">
    <property type="term" value="F:DNA binding"/>
    <property type="evidence" value="ECO:0007669"/>
    <property type="project" value="UniProtKB-KW"/>
</dbReference>
<reference evidence="15" key="2">
    <citation type="submission" date="2015-06" db="EMBL/GenBank/DDBJ databases">
        <authorList>
            <person name="Radhakrishnan Rajesh"/>
            <person name="Underwood Anthony"/>
            <person name="Al-Shahib Ali"/>
        </authorList>
    </citation>
    <scope>NUCLEOTIDE SEQUENCE [LARGE SCALE GENOMIC DNA]</scope>
    <source>
        <strain evidence="15">P19_London_7_VIM_2_05_10</strain>
    </source>
</reference>
<keyword evidence="5 13" id="KW-0378">Hydrolase</keyword>
<evidence type="ECO:0000256" key="5">
    <source>
        <dbReference type="ARBA" id="ARBA00022801"/>
    </source>
</evidence>
<evidence type="ECO:0000256" key="4">
    <source>
        <dbReference type="ARBA" id="ARBA00022741"/>
    </source>
</evidence>
<keyword evidence="9" id="KW-0413">Isomerase</keyword>
<accession>A0A241XHT7</accession>